<keyword evidence="1" id="KW-0472">Membrane</keyword>
<gene>
    <name evidence="2" type="ORF">KT71_03097</name>
</gene>
<feature type="transmembrane region" description="Helical" evidence="1">
    <location>
        <begin position="202"/>
        <end position="221"/>
    </location>
</feature>
<comment type="caution">
    <text evidence="2">The sequence shown here is derived from an EMBL/GenBank/DDBJ whole genome shotgun (WGS) entry which is preliminary data.</text>
</comment>
<dbReference type="HOGENOM" id="CLU_075807_0_0_6"/>
<keyword evidence="1" id="KW-1133">Transmembrane helix</keyword>
<dbReference type="AlphaFoldDB" id="A4A7D1"/>
<reference evidence="2 3" key="2">
    <citation type="journal article" date="2009" name="PLoS ONE">
        <title>The photosynthetic apparatus and its regulation in the aerobic gammaproteobacterium Congregibacter litoralis gen. nov., sp. nov.</title>
        <authorList>
            <person name="Spring S."/>
            <person name="Lunsdorf H."/>
            <person name="Fuchs B.M."/>
            <person name="Tindall B.J."/>
        </authorList>
    </citation>
    <scope>NUCLEOTIDE SEQUENCE [LARGE SCALE GENOMIC DNA]</scope>
    <source>
        <strain evidence="2">KT71</strain>
    </source>
</reference>
<sequence>MNHSQSVQPSQSAQTESGRFFQYLAFALLGIVVIGFAPSFFLRFFTEEAPLPLYLHFHGALLTGWFVILCLQASLIRGQRRVIHQKLGPYLMAYAAVVAVAALMATLNYVGRELERGFTLASDMGDVNPLQASGLPFGEFAAALLSFNIASVVGFVVLLAMAVVWRERREHHKRYVMFASLSIIAPGLARISRMVLETEQGPLIPLGLAGLVLAIVVYDFLTLHRAHRATVTAIAILFVLNSIAGLVALSPLGKALVISLA</sequence>
<keyword evidence="1" id="KW-0812">Transmembrane</keyword>
<dbReference type="EMBL" id="AAOA02000002">
    <property type="protein sequence ID" value="EAQ98200.1"/>
    <property type="molecule type" value="Genomic_DNA"/>
</dbReference>
<dbReference type="STRING" id="314285.KT71_03097"/>
<dbReference type="RefSeq" id="WP_008293025.1">
    <property type="nucleotide sequence ID" value="NZ_CM002299.1"/>
</dbReference>
<evidence type="ECO:0000256" key="1">
    <source>
        <dbReference type="SAM" id="Phobius"/>
    </source>
</evidence>
<name>A4A7D1_9GAMM</name>
<dbReference type="OrthoDB" id="6058202at2"/>
<dbReference type="eggNOG" id="ENOG5032TZW">
    <property type="taxonomic scope" value="Bacteria"/>
</dbReference>
<evidence type="ECO:0000313" key="2">
    <source>
        <dbReference type="EMBL" id="EAQ98200.1"/>
    </source>
</evidence>
<feature type="transmembrane region" description="Helical" evidence="1">
    <location>
        <begin position="53"/>
        <end position="75"/>
    </location>
</feature>
<proteinExistence type="predicted"/>
<evidence type="ECO:0000313" key="3">
    <source>
        <dbReference type="Proteomes" id="UP000019205"/>
    </source>
</evidence>
<feature type="transmembrane region" description="Helical" evidence="1">
    <location>
        <begin position="20"/>
        <end position="41"/>
    </location>
</feature>
<feature type="transmembrane region" description="Helical" evidence="1">
    <location>
        <begin position="233"/>
        <end position="252"/>
    </location>
</feature>
<accession>A4A7D1</accession>
<protein>
    <submittedName>
        <fullName evidence="2">Uncharacterized protein</fullName>
    </submittedName>
</protein>
<keyword evidence="3" id="KW-1185">Reference proteome</keyword>
<organism evidence="2 3">
    <name type="scientific">Congregibacter litoralis KT71</name>
    <dbReference type="NCBI Taxonomy" id="314285"/>
    <lineage>
        <taxon>Bacteria</taxon>
        <taxon>Pseudomonadati</taxon>
        <taxon>Pseudomonadota</taxon>
        <taxon>Gammaproteobacteria</taxon>
        <taxon>Cellvibrionales</taxon>
        <taxon>Halieaceae</taxon>
        <taxon>Congregibacter</taxon>
    </lineage>
</organism>
<feature type="transmembrane region" description="Helical" evidence="1">
    <location>
        <begin position="175"/>
        <end position="196"/>
    </location>
</feature>
<reference evidence="2 3" key="1">
    <citation type="journal article" date="2007" name="Proc. Natl. Acad. Sci. U.S.A.">
        <title>Characterization of a marine gammaproteobacterium capable of aerobic anoxygenic photosynthesis.</title>
        <authorList>
            <person name="Fuchs B.M."/>
            <person name="Spring S."/>
            <person name="Teeling H."/>
            <person name="Quast C."/>
            <person name="Wulf J."/>
            <person name="Schattenhofer M."/>
            <person name="Yan S."/>
            <person name="Ferriera S."/>
            <person name="Johnson J."/>
            <person name="Glockner F.O."/>
            <person name="Amann R."/>
        </authorList>
    </citation>
    <scope>NUCLEOTIDE SEQUENCE [LARGE SCALE GENOMIC DNA]</scope>
    <source>
        <strain evidence="2">KT71</strain>
    </source>
</reference>
<feature type="transmembrane region" description="Helical" evidence="1">
    <location>
        <begin position="140"/>
        <end position="163"/>
    </location>
</feature>
<dbReference type="Proteomes" id="UP000019205">
    <property type="component" value="Chromosome"/>
</dbReference>
<feature type="transmembrane region" description="Helical" evidence="1">
    <location>
        <begin position="87"/>
        <end position="110"/>
    </location>
</feature>